<keyword evidence="2" id="KW-0472">Membrane</keyword>
<gene>
    <name evidence="3" type="ORF">B0I33_109264</name>
</gene>
<evidence type="ECO:0000313" key="4">
    <source>
        <dbReference type="Proteomes" id="UP000238362"/>
    </source>
</evidence>
<evidence type="ECO:0000256" key="1">
    <source>
        <dbReference type="SAM" id="MobiDB-lite"/>
    </source>
</evidence>
<evidence type="ECO:0000256" key="2">
    <source>
        <dbReference type="SAM" id="Phobius"/>
    </source>
</evidence>
<dbReference type="AlphaFoldDB" id="A0A2T0LQJ5"/>
<dbReference type="RefSeq" id="WP_106180786.1">
    <property type="nucleotide sequence ID" value="NZ_PVNH01000009.1"/>
</dbReference>
<feature type="region of interest" description="Disordered" evidence="1">
    <location>
        <begin position="112"/>
        <end position="330"/>
    </location>
</feature>
<reference evidence="3 4" key="1">
    <citation type="submission" date="2018-03" db="EMBL/GenBank/DDBJ databases">
        <title>Genomic Encyclopedia of Type Strains, Phase III (KMG-III): the genomes of soil and plant-associated and newly described type strains.</title>
        <authorList>
            <person name="Whitman W."/>
        </authorList>
    </citation>
    <scope>NUCLEOTIDE SEQUENCE [LARGE SCALE GENOMIC DNA]</scope>
    <source>
        <strain evidence="3 4">CGMCC 4.7125</strain>
    </source>
</reference>
<comment type="caution">
    <text evidence="3">The sequence shown here is derived from an EMBL/GenBank/DDBJ whole genome shotgun (WGS) entry which is preliminary data.</text>
</comment>
<feature type="region of interest" description="Disordered" evidence="1">
    <location>
        <begin position="46"/>
        <end position="100"/>
    </location>
</feature>
<keyword evidence="2" id="KW-1133">Transmembrane helix</keyword>
<feature type="compositionally biased region" description="Basic and acidic residues" evidence="1">
    <location>
        <begin position="114"/>
        <end position="136"/>
    </location>
</feature>
<organism evidence="3 4">
    <name type="scientific">Prauserella shujinwangii</name>
    <dbReference type="NCBI Taxonomy" id="1453103"/>
    <lineage>
        <taxon>Bacteria</taxon>
        <taxon>Bacillati</taxon>
        <taxon>Actinomycetota</taxon>
        <taxon>Actinomycetes</taxon>
        <taxon>Pseudonocardiales</taxon>
        <taxon>Pseudonocardiaceae</taxon>
        <taxon>Prauserella</taxon>
    </lineage>
</organism>
<dbReference type="EMBL" id="PVNH01000009">
    <property type="protein sequence ID" value="PRX45601.1"/>
    <property type="molecule type" value="Genomic_DNA"/>
</dbReference>
<feature type="compositionally biased region" description="Acidic residues" evidence="1">
    <location>
        <begin position="221"/>
        <end position="230"/>
    </location>
</feature>
<keyword evidence="4" id="KW-1185">Reference proteome</keyword>
<keyword evidence="2" id="KW-0812">Transmembrane</keyword>
<proteinExistence type="predicted"/>
<feature type="compositionally biased region" description="Basic and acidic residues" evidence="1">
    <location>
        <begin position="156"/>
        <end position="186"/>
    </location>
</feature>
<dbReference type="Proteomes" id="UP000238362">
    <property type="component" value="Unassembled WGS sequence"/>
</dbReference>
<dbReference type="OrthoDB" id="3700401at2"/>
<name>A0A2T0LQJ5_9PSEU</name>
<feature type="transmembrane region" description="Helical" evidence="2">
    <location>
        <begin position="6"/>
        <end position="27"/>
    </location>
</feature>
<sequence length="375" mass="40987">MSLFGQVWVFSAAAFVLGALLAWLFLVRPAQRRIRELERALAAYETSAAPTAHQGASSRSAADWDDEEPVAAVPPTRTFVPAEEQPEEPAPREPTERLAPAPHWLEQDSLQGYRSEHPEHSGDERAEDDRWDHEPGAAELTSVLDPASGDYTGRYPGDRPEDHPRDDEYGRYAEHYADEPEPERQPRPGSLFEPAYEPVEEDEPDQRATTAQPPAYAFGDPEADPADEPVVEQTHVLPKRQPRQALRGGFEPPKPIQPSMRAVTRREPEDAGVQSGSLFEPAVTANTGGRDSGADTPPAREPGGYDDGLPPGPFGPGSAMPLPGGAPPSAEYTVKASVTALRYCTEESDQFPNMVAEVWFRTPADAERVGFRPLA</sequence>
<protein>
    <submittedName>
        <fullName evidence="3">Uncharacterized protein</fullName>
    </submittedName>
</protein>
<evidence type="ECO:0000313" key="3">
    <source>
        <dbReference type="EMBL" id="PRX45601.1"/>
    </source>
</evidence>
<accession>A0A2T0LQJ5</accession>